<dbReference type="EMBL" id="JAYKYQ010000002">
    <property type="protein sequence ID" value="MEB3509277.1"/>
    <property type="molecule type" value="Genomic_DNA"/>
</dbReference>
<keyword evidence="3" id="KW-1185">Reference proteome</keyword>
<dbReference type="Proteomes" id="UP001348098">
    <property type="component" value="Unassembled WGS sequence"/>
</dbReference>
<gene>
    <name evidence="2" type="ORF">U3653_04520</name>
</gene>
<name>A0ABU6AP94_9NOCA</name>
<keyword evidence="1" id="KW-0732">Signal</keyword>
<proteinExistence type="predicted"/>
<evidence type="ECO:0000256" key="1">
    <source>
        <dbReference type="SAM" id="SignalP"/>
    </source>
</evidence>
<comment type="caution">
    <text evidence="2">The sequence shown here is derived from an EMBL/GenBank/DDBJ whole genome shotgun (WGS) entry which is preliminary data.</text>
</comment>
<accession>A0ABU6AP94</accession>
<dbReference type="Gene3D" id="1.10.3670.10">
    <property type="entry name" value="Putative xylanase like domain"/>
    <property type="match status" value="1"/>
</dbReference>
<feature type="signal peptide" evidence="1">
    <location>
        <begin position="1"/>
        <end position="25"/>
    </location>
</feature>
<dbReference type="Pfam" id="PF07313">
    <property type="entry name" value="AmiA-like"/>
    <property type="match status" value="1"/>
</dbReference>
<dbReference type="RefSeq" id="WP_195077368.1">
    <property type="nucleotide sequence ID" value="NZ_JAYESH010000001.1"/>
</dbReference>
<evidence type="ECO:0000313" key="3">
    <source>
        <dbReference type="Proteomes" id="UP001348098"/>
    </source>
</evidence>
<evidence type="ECO:0000313" key="2">
    <source>
        <dbReference type="EMBL" id="MEB3509277.1"/>
    </source>
</evidence>
<dbReference type="SUPFAM" id="SSF54001">
    <property type="entry name" value="Cysteine proteinases"/>
    <property type="match status" value="1"/>
</dbReference>
<dbReference type="InterPro" id="IPR038765">
    <property type="entry name" value="Papain-like_cys_pep_sf"/>
</dbReference>
<dbReference type="Gene3D" id="2.30.260.10">
    <property type="entry name" value="putative xylanase like domain"/>
    <property type="match status" value="1"/>
</dbReference>
<protein>
    <submittedName>
        <fullName evidence="2">DUF1460 domain-containing protein</fullName>
    </submittedName>
</protein>
<feature type="chain" id="PRO_5046905705" evidence="1">
    <location>
        <begin position="26"/>
        <end position="270"/>
    </location>
</feature>
<reference evidence="2 3" key="1">
    <citation type="submission" date="2023-12" db="EMBL/GenBank/DDBJ databases">
        <title>novel species in genus Nocarida.</title>
        <authorList>
            <person name="Li Z."/>
        </authorList>
    </citation>
    <scope>NUCLEOTIDE SEQUENCE [LARGE SCALE GENOMIC DNA]</scope>
    <source>
        <strain evidence="2 3">CDC186</strain>
    </source>
</reference>
<organism evidence="2 3">
    <name type="scientific">Nocardia implantans</name>
    <dbReference type="NCBI Taxonomy" id="3108168"/>
    <lineage>
        <taxon>Bacteria</taxon>
        <taxon>Bacillati</taxon>
        <taxon>Actinomycetota</taxon>
        <taxon>Actinomycetes</taxon>
        <taxon>Mycobacteriales</taxon>
        <taxon>Nocardiaceae</taxon>
        <taxon>Nocardia</taxon>
    </lineage>
</organism>
<dbReference type="InterPro" id="IPR010846">
    <property type="entry name" value="AmiA-like"/>
</dbReference>
<sequence length="270" mass="28906">MRTIARVLLALVAFACAAVCAPAVALGTPQAVHLDDVTAKKLDELLSLRAQAPASASKAELIELLSRRFLGTPYGANMLVGSATRPEQLVVDLRRVDCFTFLDYVQALTAATDRDQFTTNLIRTRYAGGRVDFQQRKHFFTDWAHVPEIAATDITATLSTAAVTVTRHLNAKADGGMYLPGLPVVDRAITYIPSAAVGQDVVSGLRTGDYIGAYADQPGLDVTHVGIFVMTDAGPVFRNASSLAGNDKVVDSPFAEYVRSTPGIVVLRAR</sequence>